<keyword evidence="3" id="KW-0732">Signal</keyword>
<dbReference type="Gene3D" id="3.90.730.10">
    <property type="entry name" value="Ribonuclease T2-like"/>
    <property type="match status" value="1"/>
</dbReference>
<dbReference type="InterPro" id="IPR001568">
    <property type="entry name" value="RNase_T2-like"/>
</dbReference>
<evidence type="ECO:0000256" key="2">
    <source>
        <dbReference type="RuleBase" id="RU004328"/>
    </source>
</evidence>
<evidence type="ECO:0000313" key="4">
    <source>
        <dbReference type="EMBL" id="KAI7839816.1"/>
    </source>
</evidence>
<dbReference type="Pfam" id="PF00445">
    <property type="entry name" value="Ribonuclease_T2"/>
    <property type="match status" value="1"/>
</dbReference>
<dbReference type="EMBL" id="JADXDR010000094">
    <property type="protein sequence ID" value="KAI7839816.1"/>
    <property type="molecule type" value="Genomic_DNA"/>
</dbReference>
<sequence length="190" mass="19795">MLNSAALCLALACALLGAAAGQDLLVLQRQWQPTACAEGGACTPDYKDAFAVQRLYQASGANSEPQTGCTGGGGLKRDDLDASDLDQAQLECAFHNATAGLKSQLNAWRDVWNAYGRCTSAGDAITYLALGLDLDQTYPLPLDLPANVDGSALAAAVKKAFGGTPQLTCQGGTLSRGRQPPEQLRHILTS</sequence>
<organism evidence="4 5">
    <name type="scientific">Chlorella ohadii</name>
    <dbReference type="NCBI Taxonomy" id="2649997"/>
    <lineage>
        <taxon>Eukaryota</taxon>
        <taxon>Viridiplantae</taxon>
        <taxon>Chlorophyta</taxon>
        <taxon>core chlorophytes</taxon>
        <taxon>Trebouxiophyceae</taxon>
        <taxon>Chlorellales</taxon>
        <taxon>Chlorellaceae</taxon>
        <taxon>Chlorella clade</taxon>
        <taxon>Chlorella</taxon>
    </lineage>
</organism>
<dbReference type="GO" id="GO:0003723">
    <property type="term" value="F:RNA binding"/>
    <property type="evidence" value="ECO:0007669"/>
    <property type="project" value="InterPro"/>
</dbReference>
<evidence type="ECO:0000256" key="3">
    <source>
        <dbReference type="SAM" id="SignalP"/>
    </source>
</evidence>
<proteinExistence type="inferred from homology"/>
<feature type="chain" id="PRO_5042057451" evidence="3">
    <location>
        <begin position="22"/>
        <end position="190"/>
    </location>
</feature>
<gene>
    <name evidence="4" type="ORF">COHA_006437</name>
</gene>
<keyword evidence="5" id="KW-1185">Reference proteome</keyword>
<dbReference type="SUPFAM" id="SSF55895">
    <property type="entry name" value="Ribonuclease Rh-like"/>
    <property type="match status" value="1"/>
</dbReference>
<comment type="similarity">
    <text evidence="1 2">Belongs to the RNase T2 family.</text>
</comment>
<protein>
    <submittedName>
        <fullName evidence="4">Uncharacterized protein</fullName>
    </submittedName>
</protein>
<dbReference type="AlphaFoldDB" id="A0AAD5DMR7"/>
<dbReference type="GO" id="GO:0033897">
    <property type="term" value="F:ribonuclease T2 activity"/>
    <property type="evidence" value="ECO:0007669"/>
    <property type="project" value="InterPro"/>
</dbReference>
<evidence type="ECO:0000313" key="5">
    <source>
        <dbReference type="Proteomes" id="UP001205105"/>
    </source>
</evidence>
<accession>A0AAD5DMR7</accession>
<dbReference type="InterPro" id="IPR036430">
    <property type="entry name" value="RNase_T2-like_sf"/>
</dbReference>
<name>A0AAD5DMR7_9CHLO</name>
<comment type="caution">
    <text evidence="4">The sequence shown here is derived from an EMBL/GenBank/DDBJ whole genome shotgun (WGS) entry which is preliminary data.</text>
</comment>
<evidence type="ECO:0000256" key="1">
    <source>
        <dbReference type="ARBA" id="ARBA00007469"/>
    </source>
</evidence>
<reference evidence="4" key="1">
    <citation type="submission" date="2020-11" db="EMBL/GenBank/DDBJ databases">
        <title>Chlorella ohadii genome sequencing and assembly.</title>
        <authorList>
            <person name="Murik O."/>
            <person name="Treves H."/>
            <person name="Kedem I."/>
            <person name="Shotland Y."/>
            <person name="Kaplan A."/>
        </authorList>
    </citation>
    <scope>NUCLEOTIDE SEQUENCE</scope>
    <source>
        <strain evidence="4">1</strain>
    </source>
</reference>
<dbReference type="Proteomes" id="UP001205105">
    <property type="component" value="Unassembled WGS sequence"/>
</dbReference>
<feature type="signal peptide" evidence="3">
    <location>
        <begin position="1"/>
        <end position="21"/>
    </location>
</feature>